<keyword evidence="3" id="KW-1185">Reference proteome</keyword>
<proteinExistence type="predicted"/>
<dbReference type="EMBL" id="AP027731">
    <property type="protein sequence ID" value="BDZ44777.1"/>
    <property type="molecule type" value="Genomic_DNA"/>
</dbReference>
<dbReference type="RefSeq" id="WP_286278191.1">
    <property type="nucleotide sequence ID" value="NZ_AP027731.1"/>
</dbReference>
<sequence length="296" mass="32309">MLWLVYLMPTWLRRRQYLATERNAVRLQQTLRILAETAEVPAEVRAEVHARSVAEQHRALRQAAQRAEAVARAREAAAARALARSARAPREPKQKAAAVSALATSRLRRSRLLSAFVLAASVAGVGFGVVEVITNGSWLLVAASSVGVLGSLGMLQRIATVAAARRASQAVDRTVAVAPPVQSFVDWERREEERPTWTPVPLPKPLYLSRREVTEEPMPVPAVRRIEVTVDESLKIAAAKAQEALRAAQSAPEVTQLPQRPAAKDRAASWAAMGLLDDASPGITDLNDVLRRRRAV</sequence>
<evidence type="ECO:0000256" key="1">
    <source>
        <dbReference type="SAM" id="Phobius"/>
    </source>
</evidence>
<reference evidence="3" key="1">
    <citation type="journal article" date="2019" name="Int. J. Syst. Evol. Microbiol.">
        <title>The Global Catalogue of Microorganisms (GCM) 10K type strain sequencing project: providing services to taxonomists for standard genome sequencing and annotation.</title>
        <authorList>
            <consortium name="The Broad Institute Genomics Platform"/>
            <consortium name="The Broad Institute Genome Sequencing Center for Infectious Disease"/>
            <person name="Wu L."/>
            <person name="Ma J."/>
        </authorList>
    </citation>
    <scope>NUCLEOTIDE SEQUENCE [LARGE SCALE GENOMIC DNA]</scope>
    <source>
        <strain evidence="3">NBRC 108725</strain>
    </source>
</reference>
<name>A0ABM8G9A2_9MICO</name>
<evidence type="ECO:0000313" key="3">
    <source>
        <dbReference type="Proteomes" id="UP001321498"/>
    </source>
</evidence>
<keyword evidence="1" id="KW-0812">Transmembrane</keyword>
<gene>
    <name evidence="2" type="ORF">GCM10025866_06860</name>
</gene>
<dbReference type="Proteomes" id="UP001321498">
    <property type="component" value="Chromosome"/>
</dbReference>
<feature type="transmembrane region" description="Helical" evidence="1">
    <location>
        <begin position="136"/>
        <end position="155"/>
    </location>
</feature>
<evidence type="ECO:0000313" key="2">
    <source>
        <dbReference type="EMBL" id="BDZ44777.1"/>
    </source>
</evidence>
<protein>
    <recommendedName>
        <fullName evidence="4">Large exoprotein</fullName>
    </recommendedName>
</protein>
<keyword evidence="1" id="KW-1133">Transmembrane helix</keyword>
<feature type="transmembrane region" description="Helical" evidence="1">
    <location>
        <begin position="112"/>
        <end position="130"/>
    </location>
</feature>
<keyword evidence="1" id="KW-0472">Membrane</keyword>
<accession>A0ABM8G9A2</accession>
<organism evidence="2 3">
    <name type="scientific">Naasia aerilata</name>
    <dbReference type="NCBI Taxonomy" id="1162966"/>
    <lineage>
        <taxon>Bacteria</taxon>
        <taxon>Bacillati</taxon>
        <taxon>Actinomycetota</taxon>
        <taxon>Actinomycetes</taxon>
        <taxon>Micrococcales</taxon>
        <taxon>Microbacteriaceae</taxon>
        <taxon>Naasia</taxon>
    </lineage>
</organism>
<evidence type="ECO:0008006" key="4">
    <source>
        <dbReference type="Google" id="ProtNLM"/>
    </source>
</evidence>